<dbReference type="PATRIC" id="fig|1331206.3.peg.1809"/>
<keyword evidence="11" id="KW-0317">Glutathione biosynthesis</keyword>
<evidence type="ECO:0000313" key="14">
    <source>
        <dbReference type="Proteomes" id="UP000026682"/>
    </source>
</evidence>
<comment type="catalytic activity">
    <reaction evidence="8 11">
        <text>an N-terminal (5-L-glutamyl)-[peptide] + an alpha-amino acid = 5-L-glutamyl amino acid + an N-terminal L-alpha-aminoacyl-[peptide]</text>
        <dbReference type="Rhea" id="RHEA:23904"/>
        <dbReference type="Rhea" id="RHEA-COMP:9780"/>
        <dbReference type="Rhea" id="RHEA-COMP:9795"/>
        <dbReference type="ChEBI" id="CHEBI:77644"/>
        <dbReference type="ChEBI" id="CHEBI:78597"/>
        <dbReference type="ChEBI" id="CHEBI:78599"/>
        <dbReference type="ChEBI" id="CHEBI:78608"/>
        <dbReference type="EC" id="2.3.2.2"/>
    </reaction>
</comment>
<evidence type="ECO:0000256" key="12">
    <source>
        <dbReference type="SAM" id="SignalP"/>
    </source>
</evidence>
<name>A0A158M6H3_9BORD</name>
<comment type="PTM">
    <text evidence="11">Cleaved by autocatalysis into a large and a small subunit.</text>
</comment>
<dbReference type="GO" id="GO:0006750">
    <property type="term" value="P:glutathione biosynthetic process"/>
    <property type="evidence" value="ECO:0007669"/>
    <property type="project" value="UniProtKB-KW"/>
</dbReference>
<dbReference type="InterPro" id="IPR000101">
    <property type="entry name" value="GGT_peptidase"/>
</dbReference>
<dbReference type="Pfam" id="PF01019">
    <property type="entry name" value="G_glu_transpept"/>
    <property type="match status" value="1"/>
</dbReference>
<dbReference type="Gene3D" id="1.10.246.130">
    <property type="match status" value="1"/>
</dbReference>
<evidence type="ECO:0000313" key="13">
    <source>
        <dbReference type="EMBL" id="KAK91094.1"/>
    </source>
</evidence>
<comment type="caution">
    <text evidence="13">The sequence shown here is derived from an EMBL/GenBank/DDBJ whole genome shotgun (WGS) entry which is preliminary data.</text>
</comment>
<evidence type="ECO:0000256" key="7">
    <source>
        <dbReference type="ARBA" id="ARBA00023315"/>
    </source>
</evidence>
<dbReference type="EC" id="3.4.19.13" evidence="11"/>
<comment type="subunit">
    <text evidence="11">This enzyme consists of two polypeptide chains, which are synthesized in precursor form from a single polypeptide.</text>
</comment>
<comment type="pathway">
    <text evidence="11">Sulfur metabolism; glutathione metabolism.</text>
</comment>
<keyword evidence="5 11" id="KW-0378">Hydrolase</keyword>
<dbReference type="GO" id="GO:0103068">
    <property type="term" value="F:leukotriene C4 gamma-glutamyl transferase activity"/>
    <property type="evidence" value="ECO:0007669"/>
    <property type="project" value="UniProtKB-EC"/>
</dbReference>
<dbReference type="Proteomes" id="UP000026682">
    <property type="component" value="Unassembled WGS sequence"/>
</dbReference>
<evidence type="ECO:0000256" key="2">
    <source>
        <dbReference type="ARBA" id="ARBA00001089"/>
    </source>
</evidence>
<feature type="binding site" evidence="10">
    <location>
        <begin position="475"/>
        <end position="476"/>
    </location>
    <ligand>
        <name>L-glutamate</name>
        <dbReference type="ChEBI" id="CHEBI:29985"/>
    </ligand>
</feature>
<dbReference type="AlphaFoldDB" id="A0A158M6H3"/>
<dbReference type="GO" id="GO:0036374">
    <property type="term" value="F:glutathione hydrolase activity"/>
    <property type="evidence" value="ECO:0007669"/>
    <property type="project" value="UniProtKB-UniRule"/>
</dbReference>
<dbReference type="PRINTS" id="PR01210">
    <property type="entry name" value="GGTRANSPTASE"/>
</dbReference>
<evidence type="ECO:0000256" key="8">
    <source>
        <dbReference type="ARBA" id="ARBA00047417"/>
    </source>
</evidence>
<keyword evidence="6 11" id="KW-0865">Zymogen</keyword>
<dbReference type="InterPro" id="IPR051792">
    <property type="entry name" value="GGT_bact"/>
</dbReference>
<dbReference type="InterPro" id="IPR043137">
    <property type="entry name" value="GGT_ssub_C"/>
</dbReference>
<dbReference type="NCBIfam" id="TIGR00066">
    <property type="entry name" value="g_glut_trans"/>
    <property type="match status" value="1"/>
</dbReference>
<evidence type="ECO:0000256" key="1">
    <source>
        <dbReference type="ARBA" id="ARBA00001049"/>
    </source>
</evidence>
<dbReference type="PANTHER" id="PTHR43199:SF1">
    <property type="entry name" value="GLUTATHIONE HYDROLASE PROENZYME"/>
    <property type="match status" value="1"/>
</dbReference>
<keyword evidence="7 11" id="KW-0012">Acyltransferase</keyword>
<dbReference type="GO" id="GO:0006751">
    <property type="term" value="P:glutathione catabolic process"/>
    <property type="evidence" value="ECO:0007669"/>
    <property type="project" value="UniProtKB-UniRule"/>
</dbReference>
<dbReference type="Gene3D" id="3.60.20.40">
    <property type="match status" value="1"/>
</dbReference>
<gene>
    <name evidence="13" type="primary">ggt</name>
    <name evidence="13" type="ORF">L497_2663</name>
</gene>
<dbReference type="InterPro" id="IPR043138">
    <property type="entry name" value="GGT_lsub"/>
</dbReference>
<proteinExistence type="inferred from homology"/>
<dbReference type="EMBL" id="JFZZ01000065">
    <property type="protein sequence ID" value="KAK91094.1"/>
    <property type="molecule type" value="Genomic_DNA"/>
</dbReference>
<feature type="binding site" evidence="10">
    <location>
        <position position="126"/>
    </location>
    <ligand>
        <name>L-glutamate</name>
        <dbReference type="ChEBI" id="CHEBI:29985"/>
    </ligand>
</feature>
<comment type="catalytic activity">
    <reaction evidence="1 11">
        <text>an S-substituted glutathione + H2O = an S-substituted L-cysteinylglycine + L-glutamate</text>
        <dbReference type="Rhea" id="RHEA:59468"/>
        <dbReference type="ChEBI" id="CHEBI:15377"/>
        <dbReference type="ChEBI" id="CHEBI:29985"/>
        <dbReference type="ChEBI" id="CHEBI:90779"/>
        <dbReference type="ChEBI" id="CHEBI:143103"/>
        <dbReference type="EC" id="3.4.19.13"/>
    </reaction>
</comment>
<sequence>MGAYAHPVETAAMPRLSARYTVFASLVLALLACGPAWARDVNPEGASGYQAKSLAIAHTYMIATANPLASQAGEAMLARGGSAVDAVIAAQLVLNLTEPQSSGIGGGAFMLHYDAATHELIAYDSRETAPAAAQADRFLREGKPIPFAEAVNNGRAVATPGLLRGLALAHADKGRLPWPDLFAPAIALAEQGFAVSPRLHTLIQSSPQLAAQPAAAAYFLDEQGQAWPEGHVMRNPAFARLLRRIAAEGPDAFYTGEVAHDIVAAVRSHPQPGDLSEADLAGYEAVRREPICGRYRGYRLCGPPPPSSGPLAVLQILGQLQPYRLQGAQSLRTVHYFAESGRLAFADRDVYVADPQFVPVPTAAMLDPEYLRQRAALIRADRSMRHALPGDPEGLRQARAQDDAFEVPSTSHLVAVDDHGDIVSMTSTIESAFGSKIFVHGFLLNNEMTDFSSSWRDAQGRLVANRIEGGKRPRSSMAPMIVFRSGKPWLALGSPGGSAIINYVAKTLVGVIDGGLDIQAAIALPNMGNRNQATELEQGSALQALAPGLRALGHKVEMVEFTSGVQGIMIEPGRLAGGADPRREGVALGR</sequence>
<evidence type="ECO:0000256" key="10">
    <source>
        <dbReference type="PIRSR" id="PIRSR600101-2"/>
    </source>
</evidence>
<reference evidence="13 14" key="1">
    <citation type="submission" date="2014-03" db="EMBL/GenBank/DDBJ databases">
        <title>Genome sequence of Bordetella holmseii.</title>
        <authorList>
            <person name="Harvill E."/>
            <person name="Goodfield L.L."/>
            <person name="Ivanov Y."/>
            <person name="Meyer J.A."/>
            <person name="Newth C."/>
            <person name="Cassiday P."/>
            <person name="Tondella M.L."/>
            <person name="Liao P."/>
            <person name="Zimmerman J."/>
            <person name="Meert K."/>
            <person name="Wessel D."/>
            <person name="Berger J."/>
            <person name="Dean J.M."/>
            <person name="Holubkov R."/>
            <person name="Burr J."/>
            <person name="Liu T."/>
            <person name="Brinkac L.M."/>
            <person name="Sanka R."/>
            <person name="Kim M."/>
            <person name="Losada L."/>
        </authorList>
    </citation>
    <scope>NUCLEOTIDE SEQUENCE [LARGE SCALE GENOMIC DNA]</scope>
    <source>
        <strain evidence="13 14">CDC-H585-BH</strain>
    </source>
</reference>
<accession>A0A158M6H3</accession>
<comment type="catalytic activity">
    <reaction evidence="2 11">
        <text>glutathione + H2O = L-cysteinylglycine + L-glutamate</text>
        <dbReference type="Rhea" id="RHEA:28807"/>
        <dbReference type="ChEBI" id="CHEBI:15377"/>
        <dbReference type="ChEBI" id="CHEBI:29985"/>
        <dbReference type="ChEBI" id="CHEBI:57925"/>
        <dbReference type="ChEBI" id="CHEBI:61694"/>
        <dbReference type="EC" id="3.4.19.13"/>
    </reaction>
</comment>
<evidence type="ECO:0000256" key="4">
    <source>
        <dbReference type="ARBA" id="ARBA00022679"/>
    </source>
</evidence>
<evidence type="ECO:0000256" key="5">
    <source>
        <dbReference type="ARBA" id="ARBA00022801"/>
    </source>
</evidence>
<evidence type="ECO:0000256" key="11">
    <source>
        <dbReference type="RuleBase" id="RU368036"/>
    </source>
</evidence>
<dbReference type="InterPro" id="IPR029055">
    <property type="entry name" value="Ntn_hydrolases_N"/>
</dbReference>
<dbReference type="UniPathway" id="UPA00204"/>
<feature type="chain" id="PRO_5007628590" description="Glutathione hydrolase proenzyme" evidence="12">
    <location>
        <begin position="39"/>
        <end position="590"/>
    </location>
</feature>
<dbReference type="PANTHER" id="PTHR43199">
    <property type="entry name" value="GLUTATHIONE HYDROLASE"/>
    <property type="match status" value="1"/>
</dbReference>
<keyword evidence="4 11" id="KW-0808">Transferase</keyword>
<feature type="binding site" evidence="10">
    <location>
        <position position="497"/>
    </location>
    <ligand>
        <name>L-glutamate</name>
        <dbReference type="ChEBI" id="CHEBI:29985"/>
    </ligand>
</feature>
<dbReference type="EC" id="2.3.2.2" evidence="11"/>
<dbReference type="SUPFAM" id="SSF56235">
    <property type="entry name" value="N-terminal nucleophile aminohydrolases (Ntn hydrolases)"/>
    <property type="match status" value="1"/>
</dbReference>
<keyword evidence="12" id="KW-0732">Signal</keyword>
<feature type="binding site" evidence="10">
    <location>
        <position position="450"/>
    </location>
    <ligand>
        <name>L-glutamate</name>
        <dbReference type="ChEBI" id="CHEBI:29985"/>
    </ligand>
</feature>
<evidence type="ECO:0000256" key="9">
    <source>
        <dbReference type="PIRSR" id="PIRSR600101-1"/>
    </source>
</evidence>
<evidence type="ECO:0000256" key="3">
    <source>
        <dbReference type="ARBA" id="ARBA00009381"/>
    </source>
</evidence>
<comment type="similarity">
    <text evidence="3 11">Belongs to the gamma-glutamyltransferase family.</text>
</comment>
<feature type="signal peptide" evidence="12">
    <location>
        <begin position="1"/>
        <end position="38"/>
    </location>
</feature>
<evidence type="ECO:0000256" key="6">
    <source>
        <dbReference type="ARBA" id="ARBA00023145"/>
    </source>
</evidence>
<protein>
    <recommendedName>
        <fullName evidence="11">Glutathione hydrolase proenzyme</fullName>
        <ecNumber evidence="11">2.3.2.2</ecNumber>
        <ecNumber evidence="11">3.4.19.13</ecNumber>
    </recommendedName>
    <component>
        <recommendedName>
            <fullName evidence="11">Glutathione hydrolase large chain</fullName>
        </recommendedName>
    </component>
    <component>
        <recommendedName>
            <fullName evidence="11">Glutathione hydrolase small chain</fullName>
        </recommendedName>
    </component>
</protein>
<dbReference type="STRING" id="35814.BBB42_16250"/>
<organism evidence="13 14">
    <name type="scientific">Bordetella holmesii CDC-H585-BH</name>
    <dbReference type="NCBI Taxonomy" id="1331206"/>
    <lineage>
        <taxon>Bacteria</taxon>
        <taxon>Pseudomonadati</taxon>
        <taxon>Pseudomonadota</taxon>
        <taxon>Betaproteobacteria</taxon>
        <taxon>Burkholderiales</taxon>
        <taxon>Alcaligenaceae</taxon>
        <taxon>Bordetella</taxon>
    </lineage>
</organism>
<feature type="active site" description="Nucleophile" evidence="9">
    <location>
        <position position="410"/>
    </location>
</feature>